<sequence>VQEANDEKSAVNRDESPNPINEAQTNGENSAVNISESTNSNNEAINNETNFTRIMLRERDVENAEPFHITVTPELGRFATPGMIITSDFYKLSNGFWYWDKINFLKMSHLGNTNSSLNVAILRELARKQLTNVLDSVRGKKCLVLDPNISAPLSLIAEFSLLKEHGVEKVHYLQPGPFETDLKSLIYICRPQLNYMKYIAEHIGHHQKSDPSSDYEYNLFFVPRRTKICERVLEETEYHLDLIPFEDDLLSLELDNTFKELYLDGDFTSIYYAARALMKLQTKFGLFPRVIGKGDCAKHLADMLLRMRKEVAVDDPSSTLSVSQSIDSLIIIDRSVDLITPLCTQLTYEGLIDEVFSIRASHVEVDSSIVGPASQKSAAATSATTSTTTTTPAQPSPPPPAKKKKIALNSSDKLFVQLRDMNFAVVGGVLNRVAKRINEDYEVRHQAKTVAQIREFINKLGGLQSEHQSLRTLLILDTGIAEEIMAYTVTHEFNKALEVQQNLAAGIDINLQNDYIEEMINRQVPIVQVLRLLCLLSIVNGGLKQKSFEFFKKEILQTYGFEHLQTLLNLERLNMFVKQGSTNNKFSSIRKQLQLIVDEVDEHNPQDISYVYSGYAPLSVRLIQCVTKGCPTSINPVGTGLANNVVGTGVSTRSIGWKGYEDVLRMLPGKSFDEVQRLDDGTIRSKKLIQGQQPRVTLIFFLGGCTYTEIAAIRFMAQQEEGQREYVIATTQIINGNSLLNSIMQKIDHLGHSTSG</sequence>
<feature type="non-terminal residue" evidence="3">
    <location>
        <position position="756"/>
    </location>
</feature>
<feature type="region of interest" description="Disordered" evidence="2">
    <location>
        <begin position="376"/>
        <end position="404"/>
    </location>
</feature>
<dbReference type="InterPro" id="IPR027482">
    <property type="entry name" value="Sec1-like_dom2"/>
</dbReference>
<dbReference type="Pfam" id="PF00995">
    <property type="entry name" value="Sec1"/>
    <property type="match status" value="1"/>
</dbReference>
<name>A0A9N9HV76_FUNMO</name>
<evidence type="ECO:0000313" key="3">
    <source>
        <dbReference type="EMBL" id="CAG8708208.1"/>
    </source>
</evidence>
<protein>
    <submittedName>
        <fullName evidence="3">14572_t:CDS:1</fullName>
    </submittedName>
</protein>
<dbReference type="InterPro" id="IPR043127">
    <property type="entry name" value="Sec-1-like_dom3a"/>
</dbReference>
<evidence type="ECO:0000256" key="2">
    <source>
        <dbReference type="SAM" id="MobiDB-lite"/>
    </source>
</evidence>
<feature type="non-terminal residue" evidence="3">
    <location>
        <position position="1"/>
    </location>
</feature>
<gene>
    <name evidence="3" type="ORF">FMOSSE_LOCUS14154</name>
</gene>
<dbReference type="AlphaFoldDB" id="A0A9N9HV76"/>
<comment type="similarity">
    <text evidence="1">Belongs to the STXBP/unc-18/SEC1 family.</text>
</comment>
<dbReference type="SUPFAM" id="SSF56815">
    <property type="entry name" value="Sec1/munc18-like (SM) proteins"/>
    <property type="match status" value="1"/>
</dbReference>
<dbReference type="InterPro" id="IPR043155">
    <property type="entry name" value="VPS33_dom3b"/>
</dbReference>
<reference evidence="3" key="1">
    <citation type="submission" date="2021-06" db="EMBL/GenBank/DDBJ databases">
        <authorList>
            <person name="Kallberg Y."/>
            <person name="Tangrot J."/>
            <person name="Rosling A."/>
        </authorList>
    </citation>
    <scope>NUCLEOTIDE SEQUENCE</scope>
    <source>
        <strain evidence="3">87-6 pot B 2015</strain>
    </source>
</reference>
<feature type="compositionally biased region" description="Basic and acidic residues" evidence="2">
    <location>
        <begin position="1"/>
        <end position="16"/>
    </location>
</feature>
<feature type="compositionally biased region" description="Polar residues" evidence="2">
    <location>
        <begin position="18"/>
        <end position="32"/>
    </location>
</feature>
<dbReference type="Gene3D" id="3.40.50.1910">
    <property type="match status" value="1"/>
</dbReference>
<comment type="caution">
    <text evidence="3">The sequence shown here is derived from an EMBL/GenBank/DDBJ whole genome shotgun (WGS) entry which is preliminary data.</text>
</comment>
<dbReference type="InterPro" id="IPR043154">
    <property type="entry name" value="Sec-1-like_dom1"/>
</dbReference>
<dbReference type="Proteomes" id="UP000789375">
    <property type="component" value="Unassembled WGS sequence"/>
</dbReference>
<accession>A0A9N9HV76</accession>
<organism evidence="3 4">
    <name type="scientific">Funneliformis mosseae</name>
    <name type="common">Endomycorrhizal fungus</name>
    <name type="synonym">Glomus mosseae</name>
    <dbReference type="NCBI Taxonomy" id="27381"/>
    <lineage>
        <taxon>Eukaryota</taxon>
        <taxon>Fungi</taxon>
        <taxon>Fungi incertae sedis</taxon>
        <taxon>Mucoromycota</taxon>
        <taxon>Glomeromycotina</taxon>
        <taxon>Glomeromycetes</taxon>
        <taxon>Glomerales</taxon>
        <taxon>Glomeraceae</taxon>
        <taxon>Funneliformis</taxon>
    </lineage>
</organism>
<evidence type="ECO:0000256" key="1">
    <source>
        <dbReference type="ARBA" id="ARBA00009884"/>
    </source>
</evidence>
<evidence type="ECO:0000313" key="4">
    <source>
        <dbReference type="Proteomes" id="UP000789375"/>
    </source>
</evidence>
<feature type="compositionally biased region" description="Low complexity" evidence="2">
    <location>
        <begin position="33"/>
        <end position="46"/>
    </location>
</feature>
<dbReference type="InterPro" id="IPR036045">
    <property type="entry name" value="Sec1-like_sf"/>
</dbReference>
<dbReference type="GO" id="GO:0016192">
    <property type="term" value="P:vesicle-mediated transport"/>
    <property type="evidence" value="ECO:0007669"/>
    <property type="project" value="InterPro"/>
</dbReference>
<dbReference type="PANTHER" id="PTHR11679">
    <property type="entry name" value="VESICLE PROTEIN SORTING-ASSOCIATED"/>
    <property type="match status" value="1"/>
</dbReference>
<dbReference type="InterPro" id="IPR001619">
    <property type="entry name" value="Sec1-like"/>
</dbReference>
<feature type="region of interest" description="Disordered" evidence="2">
    <location>
        <begin position="1"/>
        <end position="46"/>
    </location>
</feature>
<dbReference type="Gene3D" id="3.40.50.2060">
    <property type="match status" value="1"/>
</dbReference>
<dbReference type="EMBL" id="CAJVPP010010024">
    <property type="protein sequence ID" value="CAG8708208.1"/>
    <property type="molecule type" value="Genomic_DNA"/>
</dbReference>
<keyword evidence="4" id="KW-1185">Reference proteome</keyword>
<proteinExistence type="inferred from homology"/>
<dbReference type="Gene3D" id="1.25.40.850">
    <property type="match status" value="1"/>
</dbReference>
<dbReference type="Gene3D" id="3.90.830.10">
    <property type="entry name" value="Syntaxin Binding Protein 1, Chain A, domain 2"/>
    <property type="match status" value="1"/>
</dbReference>
<feature type="compositionally biased region" description="Low complexity" evidence="2">
    <location>
        <begin position="376"/>
        <end position="393"/>
    </location>
</feature>